<feature type="transmembrane region" description="Helical" evidence="1">
    <location>
        <begin position="32"/>
        <end position="57"/>
    </location>
</feature>
<keyword evidence="1" id="KW-1133">Transmembrane helix</keyword>
<evidence type="ECO:0000256" key="1">
    <source>
        <dbReference type="SAM" id="Phobius"/>
    </source>
</evidence>
<sequence length="637" mass="72080">MLAGTKVRPWISWYLIQANKTSFTLTPDKALYVSHLCFGNVFYDIYMIVCVCCFFLIQATSQTKQTTIAFPKGTYSQSPAVVVSVRSSNCNSSSSYAATIVSINTTAAVVYISRIDSNENWNENVFLDWFAWNPSTSNTNDLFATEKAQFTIPARETNIINVNFSFVNASEFIVNEPVVLYSLRQVSPNPSAGAISFVATTAVYNSKKGFGLNVLPKVVLNASVTFEVMFLAFERKVLYKPIDLLTDVVFIEGPLVSEVQQVWQANYSQTYRVFNGNYTEDLKYVDVEVHLGPIDQGAEFATRWSTSLDSNGILYTCQNALEYVERIYEPNLDERLGGNYFPAASQAYLSDSADEYRFATIVNQAHGVATFRNGEMELMLHRRCLSDDGRGVGQVLNETTHIEPRIFVTYDTSNEVSYLSRRLHQIQHYGATKFYGLDNSISNWTNKYGVSWTAINSSYPHGLPNNIHLQELRYAYNGLDYNQGLILQLQHMFEVGENPEWSVDETIDLSMIFNPAVISIEQATEMTLTASLPLANLHKLQWTIADEDGNVRVINRKKTLSQGTVITISPRQIRTFVVNEDLKIENGDISMTKIEIFSTDAINHNKRSTKMNSYKHLNRIFFLNLSWGSKMYLFNKA</sequence>
<dbReference type="PANTHER" id="PTHR11607:SF3">
    <property type="entry name" value="LYSOSOMAL ALPHA-MANNOSIDASE"/>
    <property type="match status" value="1"/>
</dbReference>
<dbReference type="PANTHER" id="PTHR11607">
    <property type="entry name" value="ALPHA-MANNOSIDASE"/>
    <property type="match status" value="1"/>
</dbReference>
<dbReference type="Gene3D" id="2.70.98.30">
    <property type="entry name" value="Golgi alpha-mannosidase II, domain 4"/>
    <property type="match status" value="1"/>
</dbReference>
<accession>X6P9N3</accession>
<feature type="domain" description="Glycosyl hydrolase family 38 C-terminal" evidence="2">
    <location>
        <begin position="248"/>
        <end position="390"/>
    </location>
</feature>
<reference evidence="3 4" key="1">
    <citation type="journal article" date="2013" name="Curr. Biol.">
        <title>The Genome of the Foraminiferan Reticulomyxa filosa.</title>
        <authorList>
            <person name="Glockner G."/>
            <person name="Hulsmann N."/>
            <person name="Schleicher M."/>
            <person name="Noegel A.A."/>
            <person name="Eichinger L."/>
            <person name="Gallinger C."/>
            <person name="Pawlowski J."/>
            <person name="Sierra R."/>
            <person name="Euteneuer U."/>
            <person name="Pillet L."/>
            <person name="Moustafa A."/>
            <person name="Platzer M."/>
            <person name="Groth M."/>
            <person name="Szafranski K."/>
            <person name="Schliwa M."/>
        </authorList>
    </citation>
    <scope>NUCLEOTIDE SEQUENCE [LARGE SCALE GENOMIC DNA]</scope>
</reference>
<proteinExistence type="predicted"/>
<keyword evidence="1" id="KW-0812">Transmembrane</keyword>
<comment type="caution">
    <text evidence="3">The sequence shown here is derived from an EMBL/GenBank/DDBJ whole genome shotgun (WGS) entry which is preliminary data.</text>
</comment>
<keyword evidence="4" id="KW-1185">Reference proteome</keyword>
<dbReference type="SUPFAM" id="SSF74650">
    <property type="entry name" value="Galactose mutarotase-like"/>
    <property type="match status" value="1"/>
</dbReference>
<organism evidence="3 4">
    <name type="scientific">Reticulomyxa filosa</name>
    <dbReference type="NCBI Taxonomy" id="46433"/>
    <lineage>
        <taxon>Eukaryota</taxon>
        <taxon>Sar</taxon>
        <taxon>Rhizaria</taxon>
        <taxon>Retaria</taxon>
        <taxon>Foraminifera</taxon>
        <taxon>Monothalamids</taxon>
        <taxon>Reticulomyxidae</taxon>
        <taxon>Reticulomyxa</taxon>
    </lineage>
</organism>
<protein>
    <recommendedName>
        <fullName evidence="2">Glycosyl hydrolase family 38 C-terminal domain-containing protein</fullName>
    </recommendedName>
</protein>
<dbReference type="GO" id="GO:0006013">
    <property type="term" value="P:mannose metabolic process"/>
    <property type="evidence" value="ECO:0007669"/>
    <property type="project" value="InterPro"/>
</dbReference>
<dbReference type="Gene3D" id="2.60.40.1360">
    <property type="match status" value="1"/>
</dbReference>
<gene>
    <name evidence="3" type="ORF">RFI_01799</name>
</gene>
<keyword evidence="1" id="KW-0472">Membrane</keyword>
<dbReference type="InterPro" id="IPR011013">
    <property type="entry name" value="Gal_mutarotase_sf_dom"/>
</dbReference>
<dbReference type="EMBL" id="ASPP01001807">
    <property type="protein sequence ID" value="ETO35260.1"/>
    <property type="molecule type" value="Genomic_DNA"/>
</dbReference>
<name>X6P9N3_RETFI</name>
<dbReference type="Proteomes" id="UP000023152">
    <property type="component" value="Unassembled WGS sequence"/>
</dbReference>
<dbReference type="AlphaFoldDB" id="X6P9N3"/>
<evidence type="ECO:0000313" key="4">
    <source>
        <dbReference type="Proteomes" id="UP000023152"/>
    </source>
</evidence>
<evidence type="ECO:0000313" key="3">
    <source>
        <dbReference type="EMBL" id="ETO35260.1"/>
    </source>
</evidence>
<dbReference type="GO" id="GO:0030246">
    <property type="term" value="F:carbohydrate binding"/>
    <property type="evidence" value="ECO:0007669"/>
    <property type="project" value="InterPro"/>
</dbReference>
<dbReference type="OrthoDB" id="2016903at2759"/>
<dbReference type="InterPro" id="IPR050843">
    <property type="entry name" value="Glycosyl_Hydrlase_38"/>
</dbReference>
<dbReference type="InterPro" id="IPR011682">
    <property type="entry name" value="Glyco_hydro_38_C"/>
</dbReference>
<evidence type="ECO:0000259" key="2">
    <source>
        <dbReference type="Pfam" id="PF07748"/>
    </source>
</evidence>
<dbReference type="Pfam" id="PF07748">
    <property type="entry name" value="Glyco_hydro_38C"/>
    <property type="match status" value="1"/>
</dbReference>
<dbReference type="GO" id="GO:0004559">
    <property type="term" value="F:alpha-mannosidase activity"/>
    <property type="evidence" value="ECO:0007669"/>
    <property type="project" value="InterPro"/>
</dbReference>